<protein>
    <submittedName>
        <fullName evidence="3">ULP_PROTEASE domain-containing protein</fullName>
    </submittedName>
</protein>
<feature type="compositionally biased region" description="Basic and acidic residues" evidence="1">
    <location>
        <begin position="179"/>
        <end position="196"/>
    </location>
</feature>
<feature type="compositionally biased region" description="Low complexity" evidence="1">
    <location>
        <begin position="149"/>
        <end position="160"/>
    </location>
</feature>
<feature type="region of interest" description="Disordered" evidence="1">
    <location>
        <begin position="148"/>
        <end position="264"/>
    </location>
</feature>
<dbReference type="Proteomes" id="UP000036681">
    <property type="component" value="Unplaced"/>
</dbReference>
<dbReference type="AlphaFoldDB" id="A0A0M3IJC9"/>
<feature type="region of interest" description="Disordered" evidence="1">
    <location>
        <begin position="372"/>
        <end position="391"/>
    </location>
</feature>
<feature type="region of interest" description="Disordered" evidence="1">
    <location>
        <begin position="408"/>
        <end position="463"/>
    </location>
</feature>
<evidence type="ECO:0000313" key="3">
    <source>
        <dbReference type="WBParaSite" id="ALUE_0001874101-mRNA-1"/>
    </source>
</evidence>
<accession>A0A0M3IJC9</accession>
<evidence type="ECO:0000256" key="1">
    <source>
        <dbReference type="SAM" id="MobiDB-lite"/>
    </source>
</evidence>
<dbReference type="WBParaSite" id="ALUE_0001874101-mRNA-1">
    <property type="protein sequence ID" value="ALUE_0001874101-mRNA-1"/>
    <property type="gene ID" value="ALUE_0001874101"/>
</dbReference>
<proteinExistence type="predicted"/>
<reference evidence="3" key="1">
    <citation type="submission" date="2017-02" db="UniProtKB">
        <authorList>
            <consortium name="WormBaseParasite"/>
        </authorList>
    </citation>
    <scope>IDENTIFICATION</scope>
</reference>
<feature type="compositionally biased region" description="Basic and acidic residues" evidence="1">
    <location>
        <begin position="430"/>
        <end position="447"/>
    </location>
</feature>
<evidence type="ECO:0000313" key="2">
    <source>
        <dbReference type="Proteomes" id="UP000036681"/>
    </source>
</evidence>
<organism evidence="2 3">
    <name type="scientific">Ascaris lumbricoides</name>
    <name type="common">Giant roundworm</name>
    <dbReference type="NCBI Taxonomy" id="6252"/>
    <lineage>
        <taxon>Eukaryota</taxon>
        <taxon>Metazoa</taxon>
        <taxon>Ecdysozoa</taxon>
        <taxon>Nematoda</taxon>
        <taxon>Chromadorea</taxon>
        <taxon>Rhabditida</taxon>
        <taxon>Spirurina</taxon>
        <taxon>Ascaridomorpha</taxon>
        <taxon>Ascaridoidea</taxon>
        <taxon>Ascarididae</taxon>
        <taxon>Ascaris</taxon>
    </lineage>
</organism>
<name>A0A0M3IJC9_ASCLU</name>
<keyword evidence="2" id="KW-1185">Reference proteome</keyword>
<sequence length="846" mass="95709">MHRKSVPLSTQQFRHTIQMKLIPLYTQQYRHTIQRRIAMNFLTKTLMYLYSPLLTPSTSDERGQQRAAKLNSTGARHASGMFRRPREGQKCSKKSLYKHVYMNNAIRADSPDESVPIRPEICGSRGEESGASKLSQTCLMQREKLPAKTVTPGPTRRTTVSPDKPFITFDGPTYSTPLVDEKERRQELAHNEENRHPLSFHRQLPQSEPLLRTPRRDRQASRSGRIRSRSLPPSTALLPERIPNQRHPKSPPYQNDGRKGCHRENVHDHQCSNCAISKLEIADQVTAEGDQEQHKLPSLFRRSLQKGTDDLPEVNALKKPSMRHKSASAKHAVGSDGNKCIRLKSGFLHGAQPPPDPLSVVVCSKLQQQPQSYGTVGGKTSAPLPGLPDQENGIRTIAEKEGSVEQKMQQTEAENGSVECHSGRQQVHGKTHERSIPSKIRESDDRISTSSNESCSNVEQISSRSMKGDDKTLLCLLKEPITVSTNESVHVSATQRKTWMHSIITLSSSKSKQIDSTEQNLPTREKKELPLMCCQHSSREKGQTAIESKQQVFISADSIKIDRQTLLHDVQSSEEHATVDDRTYRRVCSAQMIPMDRLRAKSQRCTTVPSQSFLNLAVKYNARRLANGNTDTHERITITFCDDEEKSTIQAMEPFISSTKTPVELPSPVTYDEMVTIGTNSIEIKRHVGVHGYDGHSLRELFDNLSTPLYTITENRIYERPYGQISMTPTGRYDVGIPIQIEGTINKVPLKANIKLKIKHKNYRTSKFNPKKVLKFGYRIRTWSYQVVSNWTKGHTNFCSYFRCSVRCYSMTCHSCMVCSVTISDVHEHSCLDVVLSKKAFMKPIF</sequence>
<feature type="region of interest" description="Disordered" evidence="1">
    <location>
        <begin position="57"/>
        <end position="76"/>
    </location>
</feature>
<feature type="compositionally biased region" description="Polar residues" evidence="1">
    <location>
        <begin position="448"/>
        <end position="463"/>
    </location>
</feature>